<feature type="transmembrane region" description="Helical" evidence="2">
    <location>
        <begin position="235"/>
        <end position="258"/>
    </location>
</feature>
<keyword evidence="2" id="KW-0812">Transmembrane</keyword>
<sequence>MCISRIGQIIYGGLSGITIALICASMFTPGWRRLTLHVNDSFNSLKKGNPSAMQNITNMNFGIFLCQIPNPQQQSSSPNSLPLSDNNSPKEENEDSWKKSLNYCEQWFKLRSDWEKVVIIAMILAFLLSLIAFILNFFSFCSCACRLSILMRPLPLLAGLTFICLVVGLGLFWIKIKIILVAQIKIKVNDLDIDSLKSSAVDVVKFVNNLDEKTTTKGGNEDNQGNVDNKVSYSFYLGCGAAVAAFANIVVGSLIVCFA</sequence>
<evidence type="ECO:0000313" key="3">
    <source>
        <dbReference type="EMBL" id="CAD2177441.1"/>
    </source>
</evidence>
<keyword evidence="2" id="KW-1133">Transmembrane helix</keyword>
<keyword evidence="2" id="KW-0472">Membrane</keyword>
<dbReference type="Gene3D" id="1.20.140.150">
    <property type="match status" value="1"/>
</dbReference>
<dbReference type="EMBL" id="CAJEWN010000298">
    <property type="protein sequence ID" value="CAD2177441.1"/>
    <property type="molecule type" value="Genomic_DNA"/>
</dbReference>
<evidence type="ECO:0000256" key="2">
    <source>
        <dbReference type="SAM" id="Phobius"/>
    </source>
</evidence>
<dbReference type="OrthoDB" id="5823731at2759"/>
<evidence type="ECO:0000256" key="1">
    <source>
        <dbReference type="SAM" id="MobiDB-lite"/>
    </source>
</evidence>
<gene>
    <name evidence="3" type="ORF">MENT_LOCUS29317</name>
</gene>
<dbReference type="AlphaFoldDB" id="A0A6V7VTF1"/>
<evidence type="ECO:0000313" key="4">
    <source>
        <dbReference type="Proteomes" id="UP000580250"/>
    </source>
</evidence>
<feature type="transmembrane region" description="Helical" evidence="2">
    <location>
        <begin position="154"/>
        <end position="174"/>
    </location>
</feature>
<name>A0A6V7VTF1_MELEN</name>
<feature type="transmembrane region" description="Helical" evidence="2">
    <location>
        <begin position="117"/>
        <end position="142"/>
    </location>
</feature>
<reference evidence="3 4" key="1">
    <citation type="submission" date="2020-08" db="EMBL/GenBank/DDBJ databases">
        <authorList>
            <person name="Koutsovoulos G."/>
            <person name="Danchin GJ E."/>
        </authorList>
    </citation>
    <scope>NUCLEOTIDE SEQUENCE [LARGE SCALE GENOMIC DNA]</scope>
</reference>
<organism evidence="3 4">
    <name type="scientific">Meloidogyne enterolobii</name>
    <name type="common">Root-knot nematode worm</name>
    <name type="synonym">Meloidogyne mayaguensis</name>
    <dbReference type="NCBI Taxonomy" id="390850"/>
    <lineage>
        <taxon>Eukaryota</taxon>
        <taxon>Metazoa</taxon>
        <taxon>Ecdysozoa</taxon>
        <taxon>Nematoda</taxon>
        <taxon>Chromadorea</taxon>
        <taxon>Rhabditida</taxon>
        <taxon>Tylenchina</taxon>
        <taxon>Tylenchomorpha</taxon>
        <taxon>Tylenchoidea</taxon>
        <taxon>Meloidogynidae</taxon>
        <taxon>Meloidogyninae</taxon>
        <taxon>Meloidogyne</taxon>
    </lineage>
</organism>
<feature type="compositionally biased region" description="Low complexity" evidence="1">
    <location>
        <begin position="71"/>
        <end position="87"/>
    </location>
</feature>
<protein>
    <submittedName>
        <fullName evidence="3">Uncharacterized protein</fullName>
    </submittedName>
</protein>
<accession>A0A6V7VTF1</accession>
<proteinExistence type="predicted"/>
<comment type="caution">
    <text evidence="3">The sequence shown here is derived from an EMBL/GenBank/DDBJ whole genome shotgun (WGS) entry which is preliminary data.</text>
</comment>
<feature type="region of interest" description="Disordered" evidence="1">
    <location>
        <begin position="71"/>
        <end position="94"/>
    </location>
</feature>
<dbReference type="PANTHER" id="PTHR37446:SF1">
    <property type="entry name" value="CLAUDIN"/>
    <property type="match status" value="1"/>
</dbReference>
<dbReference type="PANTHER" id="PTHR37446">
    <property type="entry name" value="CLAUDIN-LIKE IN CAENORHABDITIS"/>
    <property type="match status" value="1"/>
</dbReference>
<dbReference type="Proteomes" id="UP000580250">
    <property type="component" value="Unassembled WGS sequence"/>
</dbReference>
<feature type="transmembrane region" description="Helical" evidence="2">
    <location>
        <begin position="9"/>
        <end position="27"/>
    </location>
</feature>